<protein>
    <submittedName>
        <fullName evidence="3 4">Uncharacterized protein LOC115634030 isoform X1</fullName>
    </submittedName>
</protein>
<accession>A0A6J2UG43</accession>
<feature type="region of interest" description="Disordered" evidence="1">
    <location>
        <begin position="146"/>
        <end position="165"/>
    </location>
</feature>
<organism evidence="2 3">
    <name type="scientific">Drosophila lebanonensis</name>
    <name type="common">Fruit fly</name>
    <name type="synonym">Scaptodrosophila lebanonensis</name>
    <dbReference type="NCBI Taxonomy" id="7225"/>
    <lineage>
        <taxon>Eukaryota</taxon>
        <taxon>Metazoa</taxon>
        <taxon>Ecdysozoa</taxon>
        <taxon>Arthropoda</taxon>
        <taxon>Hexapoda</taxon>
        <taxon>Insecta</taxon>
        <taxon>Pterygota</taxon>
        <taxon>Neoptera</taxon>
        <taxon>Endopterygota</taxon>
        <taxon>Diptera</taxon>
        <taxon>Brachycera</taxon>
        <taxon>Muscomorpha</taxon>
        <taxon>Ephydroidea</taxon>
        <taxon>Drosophilidae</taxon>
        <taxon>Scaptodrosophila</taxon>
    </lineage>
</organism>
<evidence type="ECO:0000313" key="3">
    <source>
        <dbReference type="RefSeq" id="XP_030387426.1"/>
    </source>
</evidence>
<reference evidence="3 4" key="1">
    <citation type="submission" date="2025-04" db="UniProtKB">
        <authorList>
            <consortium name="RefSeq"/>
        </authorList>
    </citation>
    <scope>IDENTIFICATION</scope>
    <source>
        <strain evidence="3 4">11010-0011.00</strain>
        <tissue evidence="3 4">Whole body</tissue>
    </source>
</reference>
<evidence type="ECO:0000313" key="5">
    <source>
        <dbReference type="RefSeq" id="XP_030387429.1"/>
    </source>
</evidence>
<dbReference type="Proteomes" id="UP000504634">
    <property type="component" value="Unplaced"/>
</dbReference>
<evidence type="ECO:0000256" key="1">
    <source>
        <dbReference type="SAM" id="MobiDB-lite"/>
    </source>
</evidence>
<evidence type="ECO:0000313" key="4">
    <source>
        <dbReference type="RefSeq" id="XP_030387428.1"/>
    </source>
</evidence>
<dbReference type="GeneID" id="115634030"/>
<keyword evidence="2" id="KW-1185">Reference proteome</keyword>
<feature type="compositionally biased region" description="Basic and acidic residues" evidence="1">
    <location>
        <begin position="146"/>
        <end position="163"/>
    </location>
</feature>
<gene>
    <name evidence="3 4 5" type="primary">LOC115634030</name>
</gene>
<proteinExistence type="predicted"/>
<dbReference type="RefSeq" id="XP_030387426.1">
    <property type="nucleotide sequence ID" value="XM_030531566.1"/>
</dbReference>
<evidence type="ECO:0000313" key="2">
    <source>
        <dbReference type="Proteomes" id="UP000504634"/>
    </source>
</evidence>
<dbReference type="AlphaFoldDB" id="A0A6J2UG43"/>
<name>A0A6J2UG43_DROLE</name>
<sequence>MSEPRKLKCSRYVRLADVLYDEQGSMSLLCRSCHRQFLNMNVFQQHVKKCAGIGHIVTPTEQLVYDESMCERKQLNGTQELLIYDIDAVKSADDHSTDFDWTAELDDPRWYTDQDIPTASTLPVLPIAKSKTGPVHAKENLARTRSVRQEANKAQHMSRERTSGQKRTNILISQQQRKSCDNSGPSENVTKAKETVYIVPNVVADLRRLQTEEVCSHSEATTIKSVGANQSATLAPSNTSKDTQQILNKLRACGVEVKRRNTSKDKPAVRPIIEKHSKIQQALEKLKSKGIKCTKVKSNIQKLELG</sequence>
<dbReference type="RefSeq" id="XP_030387428.1">
    <property type="nucleotide sequence ID" value="XM_030531568.1"/>
</dbReference>
<dbReference type="RefSeq" id="XP_030387429.1">
    <property type="nucleotide sequence ID" value="XM_030531569.1"/>
</dbReference>